<dbReference type="RefSeq" id="WP_345356203.1">
    <property type="nucleotide sequence ID" value="NZ_BAABII010000002.1"/>
</dbReference>
<keyword evidence="4" id="KW-1185">Reference proteome</keyword>
<dbReference type="InterPro" id="IPR007712">
    <property type="entry name" value="RelE/ParE_toxin"/>
</dbReference>
<accession>A0ABV4CM12</accession>
<keyword evidence="2" id="KW-1277">Toxin-antitoxin system</keyword>
<organism evidence="3 4">
    <name type="scientific">Saccharopolyspora cebuensis</name>
    <dbReference type="NCBI Taxonomy" id="418759"/>
    <lineage>
        <taxon>Bacteria</taxon>
        <taxon>Bacillati</taxon>
        <taxon>Actinomycetota</taxon>
        <taxon>Actinomycetes</taxon>
        <taxon>Pseudonocardiales</taxon>
        <taxon>Pseudonocardiaceae</taxon>
        <taxon>Saccharopolyspora</taxon>
    </lineage>
</organism>
<proteinExistence type="inferred from homology"/>
<sequence length="96" mass="10785">MPYSVEILREAGKFLDKLAHKQPKTAAALENAIEELAADPRRRGSLPLTGCPGVLRYRVGNYRICYEIDDGRVVVLVITISTRADVYQVLRRTLGR</sequence>
<evidence type="ECO:0000313" key="4">
    <source>
        <dbReference type="Proteomes" id="UP001564626"/>
    </source>
</evidence>
<evidence type="ECO:0000256" key="2">
    <source>
        <dbReference type="ARBA" id="ARBA00022649"/>
    </source>
</evidence>
<dbReference type="Pfam" id="PF05016">
    <property type="entry name" value="ParE_toxin"/>
    <property type="match status" value="1"/>
</dbReference>
<dbReference type="Proteomes" id="UP001564626">
    <property type="component" value="Unassembled WGS sequence"/>
</dbReference>
<protein>
    <submittedName>
        <fullName evidence="3">Type II toxin-antitoxin system RelE/ParE family toxin</fullName>
    </submittedName>
</protein>
<dbReference type="EMBL" id="JBGEHV010000049">
    <property type="protein sequence ID" value="MEY8042121.1"/>
    <property type="molecule type" value="Genomic_DNA"/>
</dbReference>
<gene>
    <name evidence="3" type="ORF">AB8O55_22130</name>
</gene>
<dbReference type="InterPro" id="IPR035093">
    <property type="entry name" value="RelE/ParE_toxin_dom_sf"/>
</dbReference>
<comment type="similarity">
    <text evidence="1">Belongs to the RelE toxin family.</text>
</comment>
<comment type="caution">
    <text evidence="3">The sequence shown here is derived from an EMBL/GenBank/DDBJ whole genome shotgun (WGS) entry which is preliminary data.</text>
</comment>
<name>A0ABV4CM12_9PSEU</name>
<dbReference type="PANTHER" id="PTHR35601">
    <property type="entry name" value="TOXIN RELE"/>
    <property type="match status" value="1"/>
</dbReference>
<dbReference type="Gene3D" id="3.30.2310.20">
    <property type="entry name" value="RelE-like"/>
    <property type="match status" value="1"/>
</dbReference>
<evidence type="ECO:0000256" key="1">
    <source>
        <dbReference type="ARBA" id="ARBA00006226"/>
    </source>
</evidence>
<reference evidence="3 4" key="1">
    <citation type="submission" date="2024-08" db="EMBL/GenBank/DDBJ databases">
        <title>Genome mining of Saccharopolyspora cebuensis PGLac3 from Nigerian medicinal plant.</title>
        <authorList>
            <person name="Ezeobiora C.E."/>
            <person name="Igbokwe N.H."/>
            <person name="Amin D.H."/>
            <person name="Mendie U.E."/>
        </authorList>
    </citation>
    <scope>NUCLEOTIDE SEQUENCE [LARGE SCALE GENOMIC DNA]</scope>
    <source>
        <strain evidence="3 4">PGLac3</strain>
    </source>
</reference>
<dbReference type="SUPFAM" id="SSF143011">
    <property type="entry name" value="RelE-like"/>
    <property type="match status" value="1"/>
</dbReference>
<dbReference type="PANTHER" id="PTHR35601:SF1">
    <property type="entry name" value="TOXIN RELE"/>
    <property type="match status" value="1"/>
</dbReference>
<evidence type="ECO:0000313" key="3">
    <source>
        <dbReference type="EMBL" id="MEY8042121.1"/>
    </source>
</evidence>